<dbReference type="InterPro" id="IPR042272">
    <property type="entry name" value="ATP12_ATP_synth-F1-assembly_N"/>
</dbReference>
<keyword evidence="3" id="KW-0143">Chaperone</keyword>
<comment type="similarity">
    <text evidence="1">Belongs to the ATP12 family.</text>
</comment>
<protein>
    <submittedName>
        <fullName evidence="5">Chaperone required for the assembly of the F1-ATPase</fullName>
    </submittedName>
</protein>
<dbReference type="PANTHER" id="PTHR21013">
    <property type="entry name" value="ATP SYNTHASE MITOCHONDRIAL F1 COMPLEX ASSEMBLY FACTOR 2/ATP12 PROTEIN, MITOCHONDRIAL PRECURSOR"/>
    <property type="match status" value="1"/>
</dbReference>
<accession>A0A1M5H2Z3</accession>
<proteinExistence type="inferred from homology"/>
<evidence type="ECO:0000256" key="2">
    <source>
        <dbReference type="ARBA" id="ARBA00022946"/>
    </source>
</evidence>
<sequence>MSNPFDIGPEGHEPRDPMRSAESGRALPKRFYKAAAHERGADGAYLIQLDGRPVKTPAKAVLAVAEQRVAAAIVAEWAAQGTVIDPATMPVTRLANSAIDGVAQNADAVRAEILNYAGTDLLCYRAGTPERLVALQDDAWNPLIDWMHERFGARFLLAEGIVHVAQFPETIEAVDKALGAPDALELAALSTINTLTGSAILTLAVLHGRLTAAEAWAAAHVDEDYEISLWGEDDEATARREARWREFQAAALVLGRD</sequence>
<dbReference type="RefSeq" id="WP_073055387.1">
    <property type="nucleotide sequence ID" value="NZ_FQUP01000003.1"/>
</dbReference>
<evidence type="ECO:0000313" key="5">
    <source>
        <dbReference type="EMBL" id="SHG10314.1"/>
    </source>
</evidence>
<dbReference type="AlphaFoldDB" id="A0A1M5H2Z3"/>
<dbReference type="InterPro" id="IPR023335">
    <property type="entry name" value="ATP12_ortho_dom_sf"/>
</dbReference>
<dbReference type="GO" id="GO:0043461">
    <property type="term" value="P:proton-transporting ATP synthase complex assembly"/>
    <property type="evidence" value="ECO:0007669"/>
    <property type="project" value="InterPro"/>
</dbReference>
<dbReference type="Gene3D" id="3.30.2180.10">
    <property type="entry name" value="ATP12-like"/>
    <property type="match status" value="1"/>
</dbReference>
<gene>
    <name evidence="5" type="ORF">SAMN02745157_3609</name>
</gene>
<name>A0A1M5H2Z3_9HYPH</name>
<evidence type="ECO:0000256" key="3">
    <source>
        <dbReference type="ARBA" id="ARBA00023186"/>
    </source>
</evidence>
<dbReference type="PANTHER" id="PTHR21013:SF10">
    <property type="entry name" value="ATP SYNTHASE MITOCHONDRIAL F1 COMPLEX ASSEMBLY FACTOR 2"/>
    <property type="match status" value="1"/>
</dbReference>
<feature type="compositionally biased region" description="Basic and acidic residues" evidence="4">
    <location>
        <begin position="9"/>
        <end position="19"/>
    </location>
</feature>
<dbReference type="Gene3D" id="1.10.3580.10">
    <property type="entry name" value="ATP12 ATPase"/>
    <property type="match status" value="1"/>
</dbReference>
<evidence type="ECO:0000256" key="4">
    <source>
        <dbReference type="SAM" id="MobiDB-lite"/>
    </source>
</evidence>
<keyword evidence="6" id="KW-1185">Reference proteome</keyword>
<dbReference type="Proteomes" id="UP000184485">
    <property type="component" value="Unassembled WGS sequence"/>
</dbReference>
<organism evidence="5 6">
    <name type="scientific">Kaistia soli DSM 19436</name>
    <dbReference type="NCBI Taxonomy" id="1122133"/>
    <lineage>
        <taxon>Bacteria</taxon>
        <taxon>Pseudomonadati</taxon>
        <taxon>Pseudomonadota</taxon>
        <taxon>Alphaproteobacteria</taxon>
        <taxon>Hyphomicrobiales</taxon>
        <taxon>Kaistiaceae</taxon>
        <taxon>Kaistia</taxon>
    </lineage>
</organism>
<dbReference type="SUPFAM" id="SSF160909">
    <property type="entry name" value="ATP12-like"/>
    <property type="match status" value="1"/>
</dbReference>
<dbReference type="STRING" id="1122133.SAMN02745157_3609"/>
<keyword evidence="2" id="KW-0809">Transit peptide</keyword>
<evidence type="ECO:0000313" key="6">
    <source>
        <dbReference type="Proteomes" id="UP000184485"/>
    </source>
</evidence>
<dbReference type="Pfam" id="PF07542">
    <property type="entry name" value="ATP12"/>
    <property type="match status" value="1"/>
</dbReference>
<feature type="region of interest" description="Disordered" evidence="4">
    <location>
        <begin position="1"/>
        <end position="24"/>
    </location>
</feature>
<dbReference type="EMBL" id="FQUP01000003">
    <property type="protein sequence ID" value="SHG10314.1"/>
    <property type="molecule type" value="Genomic_DNA"/>
</dbReference>
<dbReference type="OrthoDB" id="9797825at2"/>
<evidence type="ECO:0000256" key="1">
    <source>
        <dbReference type="ARBA" id="ARBA00008231"/>
    </source>
</evidence>
<dbReference type="InterPro" id="IPR011419">
    <property type="entry name" value="ATP12_ATP_synth-F1-assembly"/>
</dbReference>
<reference evidence="5 6" key="1">
    <citation type="submission" date="2016-11" db="EMBL/GenBank/DDBJ databases">
        <authorList>
            <person name="Jaros S."/>
            <person name="Januszkiewicz K."/>
            <person name="Wedrychowicz H."/>
        </authorList>
    </citation>
    <scope>NUCLEOTIDE SEQUENCE [LARGE SCALE GENOMIC DNA]</scope>
    <source>
        <strain evidence="5 6">DSM 19436</strain>
    </source>
</reference>